<dbReference type="EMBL" id="JARJOW010000009">
    <property type="protein sequence ID" value="MDF5691594.1"/>
    <property type="molecule type" value="Genomic_DNA"/>
</dbReference>
<proteinExistence type="predicted"/>
<organism evidence="1 2">
    <name type="scientific">Aquirufa aurantiipilula</name>
    <dbReference type="NCBI Taxonomy" id="2696561"/>
    <lineage>
        <taxon>Bacteria</taxon>
        <taxon>Pseudomonadati</taxon>
        <taxon>Bacteroidota</taxon>
        <taxon>Cytophagia</taxon>
        <taxon>Cytophagales</taxon>
        <taxon>Flectobacillaceae</taxon>
        <taxon>Aquirufa</taxon>
    </lineage>
</organism>
<protein>
    <recommendedName>
        <fullName evidence="3">DUF2004 domain-containing protein</fullName>
    </recommendedName>
</protein>
<accession>A0ABT6BMK2</accession>
<gene>
    <name evidence="1" type="ORF">PQG43_12040</name>
</gene>
<evidence type="ECO:0000313" key="2">
    <source>
        <dbReference type="Proteomes" id="UP001321344"/>
    </source>
</evidence>
<keyword evidence="2" id="KW-1185">Reference proteome</keyword>
<reference evidence="1 2" key="1">
    <citation type="submission" date="2023-03" db="EMBL/GenBank/DDBJ databases">
        <title>Genome sequencing of Aquirufa.</title>
        <authorList>
            <person name="Pitt A."/>
            <person name="Hahn M.W."/>
        </authorList>
    </citation>
    <scope>NUCLEOTIDE SEQUENCE [LARGE SCALE GENOMIC DNA]</scope>
    <source>
        <strain evidence="1 2">WAEICH-18A</strain>
    </source>
</reference>
<evidence type="ECO:0000313" key="1">
    <source>
        <dbReference type="EMBL" id="MDF5691594.1"/>
    </source>
</evidence>
<dbReference type="Proteomes" id="UP001321344">
    <property type="component" value="Unassembled WGS sequence"/>
</dbReference>
<dbReference type="RefSeq" id="WP_276344813.1">
    <property type="nucleotide sequence ID" value="NZ_JARJOW010000009.1"/>
</dbReference>
<name>A0ABT6BMK2_9BACT</name>
<evidence type="ECO:0008006" key="3">
    <source>
        <dbReference type="Google" id="ProtNLM"/>
    </source>
</evidence>
<comment type="caution">
    <text evidence="1">The sequence shown here is derived from an EMBL/GenBank/DDBJ whole genome shotgun (WGS) entry which is preliminary data.</text>
</comment>
<sequence>MKIELFEKLSSLLRNGTDIQFELYGIEDDPEVLLLDIRGGNNSQIIDLNELQEQLIELVYELFEDNDLDYSESLGIKLEPKIDSKGELVIFFQSFIDVLSHEDLTEDFINPILEIKKLGIENLFDFLPEDFSVTNFYLSLDIIYQLSDITINEFKLIYFQKGQEIIIKNRLIKDKLLKKLEMAIVDTSYVLNFYPKYKNNLEIRVKIENNSTLMFKEYFNMKKTIYYNGEE</sequence>